<accession>A0A3A3EII9</accession>
<organism evidence="1 2">
    <name type="scientific">Pseudoalteromonas gelatinilytica</name>
    <dbReference type="NCBI Taxonomy" id="1703256"/>
    <lineage>
        <taxon>Bacteria</taxon>
        <taxon>Pseudomonadati</taxon>
        <taxon>Pseudomonadota</taxon>
        <taxon>Gammaproteobacteria</taxon>
        <taxon>Alteromonadales</taxon>
        <taxon>Pseudoalteromonadaceae</taxon>
        <taxon>Pseudoalteromonas</taxon>
    </lineage>
</organism>
<evidence type="ECO:0000313" key="1">
    <source>
        <dbReference type="EMBL" id="RJF34443.1"/>
    </source>
</evidence>
<evidence type="ECO:0000313" key="2">
    <source>
        <dbReference type="Proteomes" id="UP000265938"/>
    </source>
</evidence>
<dbReference type="Proteomes" id="UP000265938">
    <property type="component" value="Unassembled WGS sequence"/>
</dbReference>
<comment type="caution">
    <text evidence="1">The sequence shown here is derived from an EMBL/GenBank/DDBJ whole genome shotgun (WGS) entry which is preliminary data.</text>
</comment>
<name>A0A3A3EII9_9GAMM</name>
<keyword evidence="1" id="KW-0675">Receptor</keyword>
<reference evidence="1 2" key="1">
    <citation type="submission" date="2018-09" db="EMBL/GenBank/DDBJ databases">
        <title>Identification of marine bacteria producing industrial enzymes.</title>
        <authorList>
            <person name="Cheng T.H."/>
            <person name="Saidin J."/>
            <person name="Muhd D.D."/>
            <person name="Isa M.N.M."/>
            <person name="Bakar M.F.A."/>
            <person name="Ismail N."/>
        </authorList>
    </citation>
    <scope>NUCLEOTIDE SEQUENCE [LARGE SCALE GENOMIC DNA]</scope>
    <source>
        <strain evidence="1 2">MNAD 1.6</strain>
    </source>
</reference>
<sequence length="1424" mass="164653">MPYFIIAFITLTLLTFKPALALQQEHAVLQPPIWLKTSPKLDVLATTQEMQFDSYEHQYLWLPEGHWLEFNPELFDTFIMSVGNTQYIQQRIQMDRDLLCLEKRCQLPALGHNRVVAIQNRQNERTEFSAQVGHYQTTVDSFKRALKLAKPSVLLSSQKGSERFYKFDKGDEVTLYFPDAKKVKLSVRKNMDSLDSHGAVYAYTDEILTAKVNIINNPALEYHNQQVGLVNSDYLAIDAGQYLTIKSQADAYVKISQSHRAIYDDSTAIKVEEKLLLPYWLKTANDAMESVYNEYSLNVFSDSVFTKNNSLAVKRYYDLLGLMSTQTLLKGSSVVHASSPSKKLLITELEEQRLVDDQFYPRINKQVRHITSLSKMALNFDLSSQKRITPWLTFVARSDKDSQFKLNVGDKSWLVNIKATQQYQTIHVSVPLNSKTMTIQKTTDDVHSIDFAVYARTLTDFPSNEVLYLQPGTLSEKSPITAQLITEHLRKLYSDYLALIEPYAPARRKIKLLNWQQSLLTAKDLAKSAPLDALAFLKPLTQNPNPQVAVEAWQIKINILREQQQFHLATSYLEGLYKSTQQRELQEFALRSLLETYQTEHQEIKLFALCAGNQNLLEECNSILTKLATKQQKNRLAIWLQKQTNEIHIAEQAFIALDYQSLSPRLKAEDTQYKLLSGAQETQINSQGKLQSTVLSQHMPWKYTALEAVHLSIKARTEAKQNGEYQTAWLMADSQYQHKLMPIYSDIPSTTLIVDSQKAASVASTMIVSLQAGETLTLSADHKTFIEVNDIPDALYKAFDYRSDAANQFASNDIMSLIYAFDATQKDLLINGLYLLSKKRLNNNEYTQLLQRIATIPASASSTFLQNRIESFGHWQPLESLIDYAGTRLFNIQSTAQTSFADRFNQFKTHLNNNDGLLIRPFHTLYIDLSETEGEQIRFVFNFSTAELGQANVANLSIQLANNLKIWSVTEQQSIPFTFNKRELDNNVIALHWLNPYLSQQLTVEVQQYTAGRWRKLELPTTLLFYSVIPKTPLLATLNADRLIKLEKINSYSRSERQFFHPAGKIEVKSAELEHVRLYTWELSDLNNKISEFTQAQIPLPDLVTYRAPEKQTIVSNQKSFQSDDLNWQGFIQYDQQEIFQTAENIPTRQDIDIGARLRINDDNDWYQLEGYYSFSKEQADLIALNAYYSWQDDTTPWYVDAQIQSRWQPSHNGFDLQYALDGSFSVGQKWQRDSTHRHQWQLTPFIRYSSADLNDYLSDDLLNSNVFNFYRENHASGWQGFYQYRYHPWVDNYLNFGVSSSSNDDWTSLDYLHFNTSWNQYYQDHIFQLGIDSYYRFKDDNRATATWQYITQFAWQTQISLGDFSHGWLKVRLQQDWVWDNHNISIEFSSGNNQHTGFTPFAHDEIIFPALQLNHLLEHTDYE</sequence>
<dbReference type="RefSeq" id="WP_119853401.1">
    <property type="nucleotide sequence ID" value="NZ_QYSE01000003.1"/>
</dbReference>
<protein>
    <submittedName>
        <fullName evidence="1">TonB-dependent receptor</fullName>
    </submittedName>
</protein>
<gene>
    <name evidence="1" type="ORF">D4741_13730</name>
</gene>
<proteinExistence type="predicted"/>
<dbReference type="EMBL" id="QYSE01000003">
    <property type="protein sequence ID" value="RJF34443.1"/>
    <property type="molecule type" value="Genomic_DNA"/>
</dbReference>